<dbReference type="KEGG" id="vg:18266075"/>
<dbReference type="RefSeq" id="YP_009000949.1">
    <property type="nucleotide sequence ID" value="NC_023423.1"/>
</dbReference>
<protein>
    <submittedName>
        <fullName evidence="1">Uncharacterized protein</fullName>
    </submittedName>
</protein>
<proteinExistence type="predicted"/>
<keyword evidence="2" id="KW-1185">Reference proteome</keyword>
<organism evidence="1 2">
    <name type="scientific">Pithovirus sibericum</name>
    <dbReference type="NCBI Taxonomy" id="1450746"/>
    <lineage>
        <taxon>Viruses</taxon>
        <taxon>Pithoviruses</taxon>
        <taxon>Orthopithovirinae</taxon>
        <taxon>Alphapithovirus</taxon>
        <taxon>Alphapithovirus sibericum</taxon>
    </lineage>
</organism>
<dbReference type="GeneID" id="18266075"/>
<sequence>MERYLVRRVADQQEFEVELSQPQLRAVSALFFLIRMVASAEPIQLFKISNSQPFNFDPITYSTQESNPTLIQIFPSSDPLQAFFRQYPGVTEEEFLFSVREGKSPGIQSMDLGERYRNQLTVPCALLRWGFPSAVPIPEWNGMALLIQISPPGFEALKVFCSLLGEEAENHVQILGA</sequence>
<evidence type="ECO:0000313" key="1">
    <source>
        <dbReference type="EMBL" id="AHH01614.1"/>
    </source>
</evidence>
<gene>
    <name evidence="1" type="ORF">pv_47</name>
</gene>
<dbReference type="EMBL" id="KF740664">
    <property type="protein sequence ID" value="AHH01614.1"/>
    <property type="molecule type" value="Genomic_DNA"/>
</dbReference>
<dbReference type="Proteomes" id="UP000202176">
    <property type="component" value="Segment"/>
</dbReference>
<reference evidence="1 2" key="1">
    <citation type="journal article" date="2014" name="Proc. Natl. Acad. Sci. U.S.A.">
        <title>Thirty-thousand-year-old distant relative of giant icosahedral DNA viruses with a pandoravirus morphology.</title>
        <authorList>
            <person name="Legendre M."/>
            <person name="Bartoli J."/>
            <person name="Shmakova L."/>
            <person name="Jeudy S."/>
            <person name="Labadie K."/>
            <person name="Adrait A."/>
            <person name="Lescot M."/>
            <person name="Poirot O."/>
            <person name="Bertaux L."/>
            <person name="Bruley C."/>
            <person name="Coute Y."/>
            <person name="Rivkina E."/>
            <person name="Abergel C."/>
            <person name="Claverie J.M."/>
        </authorList>
    </citation>
    <scope>NUCLEOTIDE SEQUENCE [LARGE SCALE GENOMIC DNA]</scope>
    <source>
        <strain evidence="1">P1084-T</strain>
    </source>
</reference>
<accession>W5S4L0</accession>
<name>W5S4L0_9VIRU</name>
<evidence type="ECO:0000313" key="2">
    <source>
        <dbReference type="Proteomes" id="UP000202176"/>
    </source>
</evidence>